<name>A0A7H8QWU2_TALRU</name>
<feature type="region of interest" description="Disordered" evidence="16">
    <location>
        <begin position="1"/>
        <end position="22"/>
    </location>
</feature>
<evidence type="ECO:0000256" key="16">
    <source>
        <dbReference type="SAM" id="MobiDB-lite"/>
    </source>
</evidence>
<reference evidence="19" key="1">
    <citation type="submission" date="2020-06" db="EMBL/GenBank/DDBJ databases">
        <title>A chromosome-scale genome assembly of Talaromyces rugulosus W13939.</title>
        <authorList>
            <person name="Wang B."/>
            <person name="Guo L."/>
            <person name="Ye K."/>
            <person name="Wang L."/>
        </authorList>
    </citation>
    <scope>NUCLEOTIDE SEQUENCE [LARGE SCALE GENOMIC DNA]</scope>
    <source>
        <strain evidence="19">W13939</strain>
    </source>
</reference>
<keyword evidence="9" id="KW-0949">S-adenosyl-L-methionine</keyword>
<feature type="region of interest" description="Disordered" evidence="16">
    <location>
        <begin position="719"/>
        <end position="739"/>
    </location>
</feature>
<feature type="domain" description="JmjC" evidence="17">
    <location>
        <begin position="846"/>
        <end position="994"/>
    </location>
</feature>
<evidence type="ECO:0000256" key="2">
    <source>
        <dbReference type="ARBA" id="ARBA00004797"/>
    </source>
</evidence>
<evidence type="ECO:0000259" key="17">
    <source>
        <dbReference type="PROSITE" id="PS51184"/>
    </source>
</evidence>
<dbReference type="EMBL" id="CP055900">
    <property type="protein sequence ID" value="QKX58529.1"/>
    <property type="molecule type" value="Genomic_DNA"/>
</dbReference>
<dbReference type="OrthoDB" id="47172at2759"/>
<dbReference type="GO" id="GO:0030488">
    <property type="term" value="P:tRNA methylation"/>
    <property type="evidence" value="ECO:0007669"/>
    <property type="project" value="TreeGrafter"/>
</dbReference>
<keyword evidence="19" id="KW-1185">Reference proteome</keyword>
<dbReference type="InterPro" id="IPR041667">
    <property type="entry name" value="Cupin_8"/>
</dbReference>
<evidence type="ECO:0000256" key="11">
    <source>
        <dbReference type="ARBA" id="ARBA00025588"/>
    </source>
</evidence>
<dbReference type="InterPro" id="IPR007213">
    <property type="entry name" value="Ppm1/Ppm2/Tcmp"/>
</dbReference>
<dbReference type="Pfam" id="PF04072">
    <property type="entry name" value="LCM"/>
    <property type="match status" value="1"/>
</dbReference>
<dbReference type="EC" id="2.1.1.290" evidence="5"/>
<evidence type="ECO:0000256" key="3">
    <source>
        <dbReference type="ARBA" id="ARBA00010703"/>
    </source>
</evidence>
<dbReference type="PROSITE" id="PS51184">
    <property type="entry name" value="JMJC"/>
    <property type="match status" value="1"/>
</dbReference>
<keyword evidence="10" id="KW-0819">tRNA processing</keyword>
<dbReference type="Gene3D" id="2.120.10.80">
    <property type="entry name" value="Kelch-type beta propeller"/>
    <property type="match status" value="1"/>
</dbReference>
<evidence type="ECO:0000256" key="10">
    <source>
        <dbReference type="ARBA" id="ARBA00022694"/>
    </source>
</evidence>
<keyword evidence="8" id="KW-0808">Transferase</keyword>
<dbReference type="Gene3D" id="6.10.140.1470">
    <property type="match status" value="1"/>
</dbReference>
<evidence type="ECO:0000256" key="14">
    <source>
        <dbReference type="ARBA" id="ARBA00030847"/>
    </source>
</evidence>
<dbReference type="GO" id="GO:0008175">
    <property type="term" value="F:tRNA methyltransferase activity"/>
    <property type="evidence" value="ECO:0007669"/>
    <property type="project" value="TreeGrafter"/>
</dbReference>
<accession>A0A7H8QWU2</accession>
<dbReference type="Gene3D" id="2.60.120.650">
    <property type="entry name" value="Cupin"/>
    <property type="match status" value="1"/>
</dbReference>
<dbReference type="InterPro" id="IPR029063">
    <property type="entry name" value="SAM-dependent_MTases_sf"/>
</dbReference>
<comment type="similarity">
    <text evidence="3">Belongs to the methyltransferase superfamily. LCMT family.</text>
</comment>
<comment type="function">
    <text evidence="11">Probable S-adenosyl-L-methionine-dependent methyltransferase that acts as a component of the wybutosine biosynthesis pathway. Wybutosine is a hyper modified guanosine with a tricyclic base found at the 3'-position adjacent to the anticodon of eukaryotic phenylalanine tRNA. May methylate the carboxyl group of leucine residues to form alpha-leucine ester residues.</text>
</comment>
<protein>
    <recommendedName>
        <fullName evidence="6">tRNA wybutosine-synthesizing protein 4</fullName>
        <ecNumber evidence="5">2.1.1.290</ecNumber>
        <ecNumber evidence="4">2.3.1.231</ecNumber>
    </recommendedName>
    <alternativeName>
        <fullName evidence="13">Leucine carboxyl methyltransferase 2</fullName>
    </alternativeName>
    <alternativeName>
        <fullName evidence="14">tRNA(Phe) (7-(3-amino-3-(methoxycarbonyl)propyl)wyosine(37)-N)-methoxycarbonyltransferase</fullName>
    </alternativeName>
    <alternativeName>
        <fullName evidence="12">tRNA(Phe) (7-(3-amino-3-carboxypropyl)wyosine(37)-O)-methyltransferase</fullName>
    </alternativeName>
</protein>
<dbReference type="GeneID" id="55993150"/>
<dbReference type="Proteomes" id="UP000509510">
    <property type="component" value="Chromosome III"/>
</dbReference>
<evidence type="ECO:0000313" key="19">
    <source>
        <dbReference type="Proteomes" id="UP000509510"/>
    </source>
</evidence>
<organism evidence="18 19">
    <name type="scientific">Talaromyces rugulosus</name>
    <name type="common">Penicillium rugulosum</name>
    <dbReference type="NCBI Taxonomy" id="121627"/>
    <lineage>
        <taxon>Eukaryota</taxon>
        <taxon>Fungi</taxon>
        <taxon>Dikarya</taxon>
        <taxon>Ascomycota</taxon>
        <taxon>Pezizomycotina</taxon>
        <taxon>Eurotiomycetes</taxon>
        <taxon>Eurotiomycetidae</taxon>
        <taxon>Eurotiales</taxon>
        <taxon>Trichocomaceae</taxon>
        <taxon>Talaromyces</taxon>
        <taxon>Talaromyces sect. Islandici</taxon>
    </lineage>
</organism>
<comment type="catalytic activity">
    <reaction evidence="1">
        <text>7-[(3S)-3-amino-3-carboxypropyl]wyosine(37) in tRNA(Phe) + S-adenosyl-L-methionine = 7-[(3S)-(3-amino-3-methoxycarbonyl)propyl]wyosine(37) in tRNA(Phe) + S-adenosyl-L-homocysteine</text>
        <dbReference type="Rhea" id="RHEA:36903"/>
        <dbReference type="Rhea" id="RHEA-COMP:10379"/>
        <dbReference type="Rhea" id="RHEA-COMP:11844"/>
        <dbReference type="ChEBI" id="CHEBI:57856"/>
        <dbReference type="ChEBI" id="CHEBI:59789"/>
        <dbReference type="ChEBI" id="CHEBI:73543"/>
        <dbReference type="ChEBI" id="CHEBI:74275"/>
        <dbReference type="EC" id="2.1.1.290"/>
    </reaction>
</comment>
<evidence type="ECO:0000256" key="6">
    <source>
        <dbReference type="ARBA" id="ARBA00018045"/>
    </source>
</evidence>
<evidence type="ECO:0000256" key="9">
    <source>
        <dbReference type="ARBA" id="ARBA00022691"/>
    </source>
</evidence>
<evidence type="ECO:0000256" key="5">
    <source>
        <dbReference type="ARBA" id="ARBA00012779"/>
    </source>
</evidence>
<evidence type="ECO:0000256" key="4">
    <source>
        <dbReference type="ARBA" id="ARBA00012155"/>
    </source>
</evidence>
<dbReference type="RefSeq" id="XP_035344707.1">
    <property type="nucleotide sequence ID" value="XM_035488814.1"/>
</dbReference>
<feature type="compositionally biased region" description="Basic and acidic residues" evidence="16">
    <location>
        <begin position="719"/>
        <end position="729"/>
    </location>
</feature>
<dbReference type="SUPFAM" id="SSF53335">
    <property type="entry name" value="S-adenosyl-L-methionine-dependent methyltransferases"/>
    <property type="match status" value="1"/>
</dbReference>
<evidence type="ECO:0000256" key="12">
    <source>
        <dbReference type="ARBA" id="ARBA00029750"/>
    </source>
</evidence>
<comment type="pathway">
    <text evidence="2">tRNA modification; wybutosine-tRNA(Phe) biosynthesis.</text>
</comment>
<dbReference type="PANTHER" id="PTHR46529">
    <property type="entry name" value="TRNA WYBUTOSINE-SYNTHESIZING PROTEIN 4"/>
    <property type="match status" value="1"/>
</dbReference>
<keyword evidence="7" id="KW-0489">Methyltransferase</keyword>
<dbReference type="PANTHER" id="PTHR46529:SF1">
    <property type="entry name" value="TRNA WYBUTOSINE-SYNTHESIZING PROTEIN 4"/>
    <property type="match status" value="1"/>
</dbReference>
<evidence type="ECO:0000256" key="15">
    <source>
        <dbReference type="ARBA" id="ARBA00049250"/>
    </source>
</evidence>
<evidence type="ECO:0000256" key="7">
    <source>
        <dbReference type="ARBA" id="ARBA00022603"/>
    </source>
</evidence>
<dbReference type="Gene3D" id="3.40.50.150">
    <property type="entry name" value="Vaccinia Virus protein VP39"/>
    <property type="match status" value="1"/>
</dbReference>
<dbReference type="SUPFAM" id="SSF50965">
    <property type="entry name" value="Galactose oxidase, central domain"/>
    <property type="match status" value="1"/>
</dbReference>
<evidence type="ECO:0000256" key="8">
    <source>
        <dbReference type="ARBA" id="ARBA00022679"/>
    </source>
</evidence>
<dbReference type="AlphaFoldDB" id="A0A7H8QWU2"/>
<dbReference type="InterPro" id="IPR011043">
    <property type="entry name" value="Gal_Oxase/kelch_b-propeller"/>
</dbReference>
<dbReference type="UniPathway" id="UPA00375"/>
<comment type="catalytic activity">
    <reaction evidence="15">
        <text>7-[(3S)-(3-amino-3-methoxycarbonyl)propyl]wyosine(37) in tRNA(Phe) + S-adenosyl-L-methionine + CO2 = wybutosine(37) in tRNA(Phe) + S-adenosyl-L-homocysteine + 2 H(+)</text>
        <dbReference type="Rhea" id="RHEA:37119"/>
        <dbReference type="Rhea" id="RHEA-COMP:11844"/>
        <dbReference type="Rhea" id="RHEA-COMP:11847"/>
        <dbReference type="ChEBI" id="CHEBI:15378"/>
        <dbReference type="ChEBI" id="CHEBI:16526"/>
        <dbReference type="ChEBI" id="CHEBI:57856"/>
        <dbReference type="ChEBI" id="CHEBI:59789"/>
        <dbReference type="ChEBI" id="CHEBI:73544"/>
        <dbReference type="ChEBI" id="CHEBI:74275"/>
        <dbReference type="EC" id="2.3.1.231"/>
    </reaction>
</comment>
<dbReference type="EC" id="2.3.1.231" evidence="4"/>
<dbReference type="SUPFAM" id="SSF51197">
    <property type="entry name" value="Clavaminate synthase-like"/>
    <property type="match status" value="1"/>
</dbReference>
<dbReference type="KEGG" id="trg:TRUGW13939_05653"/>
<evidence type="ECO:0000313" key="18">
    <source>
        <dbReference type="EMBL" id="QKX58529.1"/>
    </source>
</evidence>
<dbReference type="FunFam" id="2.60.120.650:FF:000043">
    <property type="entry name" value="tRNA wybutosine-synthesizing protein 4"/>
    <property type="match status" value="1"/>
</dbReference>
<evidence type="ECO:0000256" key="1">
    <source>
        <dbReference type="ARBA" id="ARBA00001806"/>
    </source>
</evidence>
<dbReference type="InterPro" id="IPR003347">
    <property type="entry name" value="JmjC_dom"/>
</dbReference>
<dbReference type="FunFam" id="3.40.50.150:FF:000383">
    <property type="entry name" value="Leucine carboxyl methyltransferase 2"/>
    <property type="match status" value="1"/>
</dbReference>
<proteinExistence type="inferred from homology"/>
<evidence type="ECO:0000256" key="13">
    <source>
        <dbReference type="ARBA" id="ARBA00030231"/>
    </source>
</evidence>
<dbReference type="InterPro" id="IPR015915">
    <property type="entry name" value="Kelch-typ_b-propeller"/>
</dbReference>
<dbReference type="GO" id="GO:0031591">
    <property type="term" value="P:wybutosine biosynthetic process"/>
    <property type="evidence" value="ECO:0007669"/>
    <property type="project" value="TreeGrafter"/>
</dbReference>
<dbReference type="Pfam" id="PF13621">
    <property type="entry name" value="Cupin_8"/>
    <property type="match status" value="1"/>
</dbReference>
<dbReference type="Pfam" id="PF13418">
    <property type="entry name" value="Beta-prop_TYW4"/>
    <property type="match status" value="1"/>
</dbReference>
<sequence length="1038" mass="115849">MAQEAEQAMAPKEVKRAVPPKAKVPTKLEREADLVMGTNNSSIVSKRSVELRYYPRYEYFRPFVKKPQRRAPLINRGYWLRMHAITQSVRRFLQKTDDRPKFVLNLGCGYDPLAFQFLDSEKQICSNATFVDIDYEKLMGIKTTVIQQTESLQNILGEIKAYPESNAVLLRAPQYVAVGCDLKNLKKLESSLDEVIGSAPASVLCIAEVSLTYMDIESADALLSWIPKLGKDTEFCLLEQFFPDGPNHPFAYTMMNHFHKLQAPLHSIHKYPSLRMQEERFTSKGWLSASARNLWEVWNDNSFLSASQRMDLDKVEPFDEWEEFALFASHYFLLTASTSDKESRETTEVAQYSSFSKAPLALFSYTPQVQRHRRFAAVVPDSIDSLGVHGGLGNQTRMVSTDLYVAGKGITKPVQNLPANGIPARMCHTITTLQDGSCLLVGGRASPAVGSSDCWIRQNNIWKSVHPLPSSRFRHCAVCIQVEDGSENVLVYGGKSSEGFTLGEWLLWDDQLGWQKPEVECQTDVPSRFGAAMMGLASSTGFLFGGMSQDGIVLTDFWKWTVKVREDGIKVVELVDRTAELGKVTAAFDYIGRFGASVTMISDNMVIIGGLGVHGVLPHEMEILCLNIGELAQEEWGSLTVQSIYARTETPGARPLLVGHVSCNAGLSSTGMIVSGGAVCFSFGTFWNNSIWLLQDVSWARDFVQWVLLDELEEIDTRKPKPAAEEMPKELASPGEITTVPRQKVDSPAEFEEIMARAQPVVITGADLGRCTSSWTKEYLIQALGADRQVIVHEAHSGHMNFQKKNFSYVTKSLKMFLDEIYQGSRQYLRSISADQPTKKAANLADDYSEIQADFQLPPSLRFVQENAHSSPLRISGAVTMWLHYDVMANVYCQVQGQKKLILYPPSDVQHLKLPPGASSSILDVFDAASADKVLSIPNTSLHETLLNPGDILFIPPLWLHAASPTEGVSIAVNVFFRNLSSGYALGRDVYANRDLQAYERGRNELDKVSRSFDGVPPDMANFYLLRLADELREKAQR</sequence>
<gene>
    <name evidence="18" type="ORF">TRUGW13939_05653</name>
</gene>